<keyword evidence="1" id="KW-0812">Transmembrane</keyword>
<dbReference type="EMBL" id="FRAP01000030">
    <property type="protein sequence ID" value="SHL47019.1"/>
    <property type="molecule type" value="Genomic_DNA"/>
</dbReference>
<dbReference type="STRING" id="1848.SAMN05443637_13043"/>
<reference evidence="3 4" key="1">
    <citation type="submission" date="2016-11" db="EMBL/GenBank/DDBJ databases">
        <authorList>
            <person name="Jaros S."/>
            <person name="Januszkiewicz K."/>
            <person name="Wedrychowicz H."/>
        </authorList>
    </citation>
    <scope>NUCLEOTIDE SEQUENCE [LARGE SCALE GENOMIC DNA]</scope>
    <source>
        <strain evidence="3 4">DSM 43832</strain>
    </source>
</reference>
<evidence type="ECO:0000256" key="1">
    <source>
        <dbReference type="SAM" id="Phobius"/>
    </source>
</evidence>
<evidence type="ECO:0000313" key="4">
    <source>
        <dbReference type="Proteomes" id="UP000184363"/>
    </source>
</evidence>
<dbReference type="RefSeq" id="WP_073460396.1">
    <property type="nucleotide sequence ID" value="NZ_FRAP01000030.1"/>
</dbReference>
<dbReference type="InterPro" id="IPR019627">
    <property type="entry name" value="YAcAr"/>
</dbReference>
<proteinExistence type="predicted"/>
<dbReference type="Pfam" id="PF10686">
    <property type="entry name" value="YAcAr"/>
    <property type="match status" value="1"/>
</dbReference>
<organism evidence="3 4">
    <name type="scientific">Pseudonocardia thermophila</name>
    <dbReference type="NCBI Taxonomy" id="1848"/>
    <lineage>
        <taxon>Bacteria</taxon>
        <taxon>Bacillati</taxon>
        <taxon>Actinomycetota</taxon>
        <taxon>Actinomycetes</taxon>
        <taxon>Pseudonocardiales</taxon>
        <taxon>Pseudonocardiaceae</taxon>
        <taxon>Pseudonocardia</taxon>
    </lineage>
</organism>
<name>A0A1M7AX70_PSETH</name>
<accession>A0A1M7AX70</accession>
<feature type="domain" description="YspA cpYpsA-related SLOG" evidence="2">
    <location>
        <begin position="4"/>
        <end position="76"/>
    </location>
</feature>
<dbReference type="Proteomes" id="UP000184363">
    <property type="component" value="Unassembled WGS sequence"/>
</dbReference>
<keyword evidence="1" id="KW-0472">Membrane</keyword>
<evidence type="ECO:0000259" key="2">
    <source>
        <dbReference type="Pfam" id="PF10686"/>
    </source>
</evidence>
<keyword evidence="1" id="KW-1133">Transmembrane helix</keyword>
<feature type="transmembrane region" description="Helical" evidence="1">
    <location>
        <begin position="135"/>
        <end position="159"/>
    </location>
</feature>
<feature type="transmembrane region" description="Helical" evidence="1">
    <location>
        <begin position="171"/>
        <end position="204"/>
    </location>
</feature>
<sequence length="215" mass="23811">MTIPRILVTGSRYWPWHQAHIILSVLQKAVTDLQRDPDQPVTLVHGAARGVDTIAARWWARQGWPVDPHPADWRRYGPSAGHRRNASMVALGADLCLAFPRGRSPGTRGCIELARRAGIPVIRHRRTAVITEHMYIWGAGITFVVLAPAFTAALMRWLGARGPAEAATLTFIGVGFAAAAATFWPVTVPCLAVWLAAFAGWWLWQRRVRGRTDAR</sequence>
<protein>
    <recommendedName>
        <fullName evidence="2">YspA cpYpsA-related SLOG domain-containing protein</fullName>
    </recommendedName>
</protein>
<gene>
    <name evidence="3" type="ORF">SAMN05443637_13043</name>
</gene>
<evidence type="ECO:0000313" key="3">
    <source>
        <dbReference type="EMBL" id="SHL47019.1"/>
    </source>
</evidence>
<keyword evidence="4" id="KW-1185">Reference proteome</keyword>
<dbReference type="AlphaFoldDB" id="A0A1M7AX70"/>